<evidence type="ECO:0000313" key="3">
    <source>
        <dbReference type="EMBL" id="PZP28720.1"/>
    </source>
</evidence>
<name>A0A2W5DJW4_9BURK</name>
<feature type="domain" description="Tll0287-like" evidence="2">
    <location>
        <begin position="32"/>
        <end position="197"/>
    </location>
</feature>
<dbReference type="Pfam" id="PF11845">
    <property type="entry name" value="Tll0287-like"/>
    <property type="match status" value="1"/>
</dbReference>
<feature type="transmembrane region" description="Helical" evidence="1">
    <location>
        <begin position="205"/>
        <end position="231"/>
    </location>
</feature>
<keyword evidence="1" id="KW-0472">Membrane</keyword>
<comment type="caution">
    <text evidence="3">The sequence shown here is derived from an EMBL/GenBank/DDBJ whole genome shotgun (WGS) entry which is preliminary data.</text>
</comment>
<evidence type="ECO:0000259" key="2">
    <source>
        <dbReference type="Pfam" id="PF11845"/>
    </source>
</evidence>
<dbReference type="AlphaFoldDB" id="A0A2W5DJW4"/>
<protein>
    <recommendedName>
        <fullName evidence="2">Tll0287-like domain-containing protein</fullName>
    </recommendedName>
</protein>
<proteinExistence type="predicted"/>
<dbReference type="Proteomes" id="UP000249633">
    <property type="component" value="Unassembled WGS sequence"/>
</dbReference>
<evidence type="ECO:0000256" key="1">
    <source>
        <dbReference type="SAM" id="Phobius"/>
    </source>
</evidence>
<keyword evidence="1" id="KW-0812">Transmembrane</keyword>
<sequence>MRIETRFAWIIAFCFCFGVTVAGTISYRLEVRQAHEEIKQKADLLLETAMSLRTFTAEELTPVLNRLNPSDFHAAQVPSFVAQTTLKRLRTKFPDYRYRESALDPTNLDDRASDWEVGLLRSFRADPERKELSGETGEGQARHFYVARPIRMQSPACLQCHSTPAAAPAAMLAKYGSGHGFGWQLGDVVAMQLVEVPTAPARARAWNSVLVTVGSLSCVFVLSAAVFLLLLRRHVTHPLEALTRSAHLESLHSEPQGGDVANVGGQFGELQAAILRLKFSLDRALRLFEGKPRDADRSEGRDDGRGDGH</sequence>
<dbReference type="InterPro" id="IPR021796">
    <property type="entry name" value="Tll0287-like_dom"/>
</dbReference>
<dbReference type="EMBL" id="QFOD01000021">
    <property type="protein sequence ID" value="PZP28720.1"/>
    <property type="molecule type" value="Genomic_DNA"/>
</dbReference>
<reference evidence="3 4" key="1">
    <citation type="submission" date="2017-08" db="EMBL/GenBank/DDBJ databases">
        <title>Infants hospitalized years apart are colonized by the same room-sourced microbial strains.</title>
        <authorList>
            <person name="Brooks B."/>
            <person name="Olm M.R."/>
            <person name="Firek B.A."/>
            <person name="Baker R."/>
            <person name="Thomas B.C."/>
            <person name="Morowitz M.J."/>
            <person name="Banfield J.F."/>
        </authorList>
    </citation>
    <scope>NUCLEOTIDE SEQUENCE [LARGE SCALE GENOMIC DNA]</scope>
    <source>
        <strain evidence="3">S2_012_000_R2_81</strain>
    </source>
</reference>
<evidence type="ECO:0000313" key="4">
    <source>
        <dbReference type="Proteomes" id="UP000249633"/>
    </source>
</evidence>
<keyword evidence="1" id="KW-1133">Transmembrane helix</keyword>
<organism evidence="3 4">
    <name type="scientific">Roseateles depolymerans</name>
    <dbReference type="NCBI Taxonomy" id="76731"/>
    <lineage>
        <taxon>Bacteria</taxon>
        <taxon>Pseudomonadati</taxon>
        <taxon>Pseudomonadota</taxon>
        <taxon>Betaproteobacteria</taxon>
        <taxon>Burkholderiales</taxon>
        <taxon>Sphaerotilaceae</taxon>
        <taxon>Roseateles</taxon>
    </lineage>
</organism>
<gene>
    <name evidence="3" type="ORF">DI603_18755</name>
</gene>
<accession>A0A2W5DJW4</accession>